<reference evidence="1 2" key="1">
    <citation type="submission" date="2012-10" db="EMBL/GenBank/DDBJ databases">
        <authorList>
            <person name="Zafar N."/>
            <person name="Inman J."/>
            <person name="Hall N."/>
            <person name="Lorenzi H."/>
            <person name="Caler E."/>
        </authorList>
    </citation>
    <scope>NUCLEOTIDE SEQUENCE [LARGE SCALE GENOMIC DNA]</scope>
    <source>
        <strain evidence="1 2">IP1</strain>
    </source>
</reference>
<keyword evidence="2" id="KW-1185">Reference proteome</keyword>
<evidence type="ECO:0000313" key="2">
    <source>
        <dbReference type="Proteomes" id="UP000014680"/>
    </source>
</evidence>
<dbReference type="Proteomes" id="UP000014680">
    <property type="component" value="Unassembled WGS sequence"/>
</dbReference>
<dbReference type="GeneID" id="14882782"/>
<proteinExistence type="predicted"/>
<name>A0A0A1TUN5_ENTIV</name>
<protein>
    <submittedName>
        <fullName evidence="1">Uncharacterized protein</fullName>
    </submittedName>
</protein>
<evidence type="ECO:0000313" key="1">
    <source>
        <dbReference type="EMBL" id="ELP83799.1"/>
    </source>
</evidence>
<dbReference type="KEGG" id="eiv:EIN_240560"/>
<gene>
    <name evidence="1" type="ORF">EIN_240560</name>
</gene>
<dbReference type="EMBL" id="KB207228">
    <property type="protein sequence ID" value="ELP83799.1"/>
    <property type="molecule type" value="Genomic_DNA"/>
</dbReference>
<sequence>MLSFENQKTIPPNLTSENIDIKISITNNSIKDVFIEKANHVYVDSLFDIQIHCGVVSSVVSNMSNMVYCGVSFDENVASVVDKQTKESSQPTTSLIRVCGNVGFCGYYVEFDLDNFYYLQRTTQNVENVVVQMKKQKVLDFGRLPWKRIQIENENKGTYVADKLILNKNTVYVKLNGIKFKTIESNRTTQIEQKVTQKVAVQNTMFVNTKKTSVSWKKCKTIKCGEKVEKLVVKSCELLEEIVLGENTQRVHLQSCKKLKRIVGKIRGDQIVVKDCPFLLSNTKHDKRN</sequence>
<dbReference type="VEuPathDB" id="AmoebaDB:EIN_240560"/>
<accession>A0A0A1TUN5</accession>
<dbReference type="AlphaFoldDB" id="A0A0A1TUN5"/>
<organism evidence="1 2">
    <name type="scientific">Entamoeba invadens IP1</name>
    <dbReference type="NCBI Taxonomy" id="370355"/>
    <lineage>
        <taxon>Eukaryota</taxon>
        <taxon>Amoebozoa</taxon>
        <taxon>Evosea</taxon>
        <taxon>Archamoebae</taxon>
        <taxon>Mastigamoebida</taxon>
        <taxon>Entamoebidae</taxon>
        <taxon>Entamoeba</taxon>
    </lineage>
</organism>
<dbReference type="RefSeq" id="XP_004183145.1">
    <property type="nucleotide sequence ID" value="XM_004183097.1"/>
</dbReference>